<accession>A0A085NG54</accession>
<dbReference type="Proteomes" id="UP000030758">
    <property type="component" value="Unassembled WGS sequence"/>
</dbReference>
<organism evidence="1">
    <name type="scientific">Trichuris suis</name>
    <name type="common">pig whipworm</name>
    <dbReference type="NCBI Taxonomy" id="68888"/>
    <lineage>
        <taxon>Eukaryota</taxon>
        <taxon>Metazoa</taxon>
        <taxon>Ecdysozoa</taxon>
        <taxon>Nematoda</taxon>
        <taxon>Enoplea</taxon>
        <taxon>Dorylaimia</taxon>
        <taxon>Trichinellida</taxon>
        <taxon>Trichuridae</taxon>
        <taxon>Trichuris</taxon>
    </lineage>
</organism>
<dbReference type="EMBL" id="KL367504">
    <property type="protein sequence ID" value="KFD68450.1"/>
    <property type="molecule type" value="Genomic_DNA"/>
</dbReference>
<dbReference type="AlphaFoldDB" id="A0A085NG54"/>
<protein>
    <submittedName>
        <fullName evidence="1">Uncharacterized protein</fullName>
    </submittedName>
</protein>
<sequence>MFLLFPSPCRPFDRHCRRDWYRGTCPPGRVGCMQRTWHRRHRCQRASNASPLQYVFDGMPAARHRGALWPHRRFTRQRDAAVCVPSSLCAHVLDLGVYSVPATPSADGQSHD</sequence>
<evidence type="ECO:0000313" key="1">
    <source>
        <dbReference type="EMBL" id="KFD68450.1"/>
    </source>
</evidence>
<reference evidence="1" key="1">
    <citation type="journal article" date="2014" name="Nat. Genet.">
        <title>Genome and transcriptome of the porcine whipworm Trichuris suis.</title>
        <authorList>
            <person name="Jex A.R."/>
            <person name="Nejsum P."/>
            <person name="Schwarz E.M."/>
            <person name="Hu L."/>
            <person name="Young N.D."/>
            <person name="Hall R.S."/>
            <person name="Korhonen P.K."/>
            <person name="Liao S."/>
            <person name="Thamsborg S."/>
            <person name="Xia J."/>
            <person name="Xu P."/>
            <person name="Wang S."/>
            <person name="Scheerlinck J.P."/>
            <person name="Hofmann A."/>
            <person name="Sternberg P.W."/>
            <person name="Wang J."/>
            <person name="Gasser R.B."/>
        </authorList>
    </citation>
    <scope>NUCLEOTIDE SEQUENCE [LARGE SCALE GENOMIC DNA]</scope>
    <source>
        <strain evidence="1">DCEP-RM93F</strain>
    </source>
</reference>
<proteinExistence type="predicted"/>
<name>A0A085NG54_9BILA</name>
<gene>
    <name evidence="1" type="ORF">M514_19276</name>
</gene>